<dbReference type="Proteomes" id="UP000006524">
    <property type="component" value="Segment"/>
</dbReference>
<accession>E3SIV2</accession>
<dbReference type="EMBL" id="GU071095">
    <property type="protein sequence ID" value="ADO97400.1"/>
    <property type="molecule type" value="Genomic_DNA"/>
</dbReference>
<dbReference type="KEGG" id="vg:10326690"/>
<protein>
    <submittedName>
        <fullName evidence="1">Uncharacterized protein</fullName>
    </submittedName>
</protein>
<evidence type="ECO:0000313" key="1">
    <source>
        <dbReference type="EMBL" id="ADO97400.1"/>
    </source>
</evidence>
<dbReference type="RefSeq" id="YP_004322214.1">
    <property type="nucleotide sequence ID" value="NC_015279.1"/>
</dbReference>
<sequence length="43" mass="5234">MIDYNEDRKELQTERMIDDFIAECEREAAKLEITVDYYIAEFL</sequence>
<evidence type="ECO:0000313" key="2">
    <source>
        <dbReference type="Proteomes" id="UP000006524"/>
    </source>
</evidence>
<reference evidence="1 2" key="1">
    <citation type="journal article" date="2010" name="Environ. Microbiol.">
        <title>Genomic analysis of oceanic cyanobacterial myoviruses compared with T4-like myoviruses from diverse hosts and environments.</title>
        <authorList>
            <person name="Sullivan M.B."/>
            <person name="Huang K.H."/>
            <person name="Ignacio-Espinoza J.C."/>
            <person name="Berlin A.M."/>
            <person name="Kelly L."/>
            <person name="Weigele P.R."/>
            <person name="DeFrancesco A.S."/>
            <person name="Kern S.E."/>
            <person name="Thompson L.R."/>
            <person name="Young S."/>
            <person name="Yandava C."/>
            <person name="Fu R."/>
            <person name="Krastins B."/>
            <person name="Chase M."/>
            <person name="Sarracino D."/>
            <person name="Osburne M.S."/>
            <person name="Henn M.R."/>
            <person name="Chisholm S.W."/>
        </authorList>
    </citation>
    <scope>NUCLEOTIDE SEQUENCE [LARGE SCALE GENOMIC DNA]</scope>
    <source>
        <strain evidence="1">8017-1</strain>
    </source>
</reference>
<organism evidence="1 2">
    <name type="scientific">Synechococcus phage S-SM2</name>
    <dbReference type="NCBI Taxonomy" id="444860"/>
    <lineage>
        <taxon>Viruses</taxon>
        <taxon>Duplodnaviria</taxon>
        <taxon>Heunggongvirae</taxon>
        <taxon>Uroviricota</taxon>
        <taxon>Caudoviricetes</taxon>
        <taxon>Pantevenvirales</taxon>
        <taxon>Kyanoviridae</taxon>
        <taxon>Nilusvirus</taxon>
        <taxon>Nilusvirus ssm2</taxon>
    </lineage>
</organism>
<keyword evidence="2" id="KW-1185">Reference proteome</keyword>
<dbReference type="GeneID" id="10326690"/>
<gene>
    <name evidence="1" type="ORF">SSM2_058</name>
</gene>
<proteinExistence type="predicted"/>
<name>E3SIV2_9CAUD</name>